<feature type="chain" id="PRO_5040354229" evidence="11">
    <location>
        <begin position="32"/>
        <end position="794"/>
    </location>
</feature>
<keyword evidence="4" id="KW-0297">G-protein coupled receptor</keyword>
<evidence type="ECO:0000313" key="13">
    <source>
        <dbReference type="EMBL" id="CAB9516314.1"/>
    </source>
</evidence>
<feature type="transmembrane region" description="Helical" evidence="10">
    <location>
        <begin position="476"/>
        <end position="496"/>
    </location>
</feature>
<keyword evidence="11" id="KW-0732">Signal</keyword>
<accession>A0A9N8EBS6</accession>
<feature type="transmembrane region" description="Helical" evidence="10">
    <location>
        <begin position="525"/>
        <end position="551"/>
    </location>
</feature>
<dbReference type="PANTHER" id="PTHR10519">
    <property type="entry name" value="GABA-B RECEPTOR"/>
    <property type="match status" value="1"/>
</dbReference>
<keyword evidence="5 10" id="KW-0472">Membrane</keyword>
<sequence length="794" mass="88997">MPGSSLYPILFPLQVVSLLLAGNHNVQVVSAFGVEIPSSIALRASVITNTVPLSYYEANYTTTNDDELFPEFRGFQPDLLRQIVQIAKDIDNVTLSFELEESPPFAYDNRFEYLAIDCNSTSNQFTDFKTYSAEECNQWDLVIADYYGYPQRSMRATFTPPLLTTAAATIQYVHRTKRAITTLQEAETLQEPVCLLDGSHYDKEALLRFPGLKIFRCFNHDDCVNWVKEERCALFVEDELQLRHIMTQDAALEVTQEKWNEQYIVWPMNARLNPLYQQLMIRWMYEAKVSGFLDTLYDEYFSINFCPLGTAGENCDQPCDASHGTADRFGNCVCQSTRWTGADCSVETLEDKNLIPNSLVIVCYVMVGINFLAVAICGVWLIWNRNTPQVRVSQPIFLGLVLLGCVISTSTIFALAQEHDGSESASEPACMAIPWLYSVGFSITFASLFSKIRRVYLLFRAAATMTRVSVTAKETFFIVGGVLLIDVTILTVWTILDPLEWHREALTVDQYGYTLSSQGFCASEYFAIFASVIAAFHFTLMGVACYLCYVSREIPTRFSESKYVSIAMISNLQIFVVAVPVLIILGSDPQSSFFVRSVIIWMNDFAVLALVFGNLMFSVEMGDGTNDNSKVMIRNAMHTYTERRNKRLSVASRGGRGSSHLSNAGNDKSPQALRPSMFDAGSLMFESKVADRESGFQHTPFSSGNRESRDQVARMHPMSDSESSSKYPEDGAPTVNERGEEPQRVYSVHDKNTISTTLTTSEKPLSSELCATDEQSAGGDYEVTPADEPPQPYR</sequence>
<evidence type="ECO:0000256" key="3">
    <source>
        <dbReference type="ARBA" id="ARBA00022989"/>
    </source>
</evidence>
<dbReference type="InterPro" id="IPR000337">
    <property type="entry name" value="GPCR_3"/>
</dbReference>
<dbReference type="AlphaFoldDB" id="A0A9N8EBS6"/>
<dbReference type="PRINTS" id="PR00248">
    <property type="entry name" value="GPCRMGR"/>
</dbReference>
<dbReference type="GO" id="GO:0038039">
    <property type="term" value="C:G protein-coupled receptor heterodimeric complex"/>
    <property type="evidence" value="ECO:0007669"/>
    <property type="project" value="TreeGrafter"/>
</dbReference>
<reference evidence="13" key="1">
    <citation type="submission" date="2020-06" db="EMBL/GenBank/DDBJ databases">
        <authorList>
            <consortium name="Plant Systems Biology data submission"/>
        </authorList>
    </citation>
    <scope>NUCLEOTIDE SEQUENCE</scope>
    <source>
        <strain evidence="13">D6</strain>
    </source>
</reference>
<feature type="signal peptide" evidence="11">
    <location>
        <begin position="1"/>
        <end position="31"/>
    </location>
</feature>
<feature type="transmembrane region" description="Helical" evidence="10">
    <location>
        <begin position="563"/>
        <end position="586"/>
    </location>
</feature>
<evidence type="ECO:0000256" key="11">
    <source>
        <dbReference type="SAM" id="SignalP"/>
    </source>
</evidence>
<gene>
    <name evidence="13" type="ORF">SEMRO_774_G200610.1</name>
</gene>
<organism evidence="13 14">
    <name type="scientific">Seminavis robusta</name>
    <dbReference type="NCBI Taxonomy" id="568900"/>
    <lineage>
        <taxon>Eukaryota</taxon>
        <taxon>Sar</taxon>
        <taxon>Stramenopiles</taxon>
        <taxon>Ochrophyta</taxon>
        <taxon>Bacillariophyta</taxon>
        <taxon>Bacillariophyceae</taxon>
        <taxon>Bacillariophycidae</taxon>
        <taxon>Naviculales</taxon>
        <taxon>Naviculaceae</taxon>
        <taxon>Seminavis</taxon>
    </lineage>
</organism>
<feature type="transmembrane region" description="Helical" evidence="10">
    <location>
        <begin position="395"/>
        <end position="415"/>
    </location>
</feature>
<dbReference type="PANTHER" id="PTHR10519:SF20">
    <property type="entry name" value="G-PROTEIN COUPLED RECEPTOR 156-RELATED"/>
    <property type="match status" value="1"/>
</dbReference>
<feature type="domain" description="G-protein coupled receptors family 3 profile" evidence="12">
    <location>
        <begin position="429"/>
        <end position="612"/>
    </location>
</feature>
<dbReference type="Proteomes" id="UP001153069">
    <property type="component" value="Unassembled WGS sequence"/>
</dbReference>
<evidence type="ECO:0000256" key="1">
    <source>
        <dbReference type="ARBA" id="ARBA00004141"/>
    </source>
</evidence>
<feature type="compositionally biased region" description="Basic and acidic residues" evidence="9">
    <location>
        <begin position="737"/>
        <end position="752"/>
    </location>
</feature>
<evidence type="ECO:0000256" key="2">
    <source>
        <dbReference type="ARBA" id="ARBA00022692"/>
    </source>
</evidence>
<feature type="compositionally biased region" description="Basic and acidic residues" evidence="9">
    <location>
        <begin position="706"/>
        <end position="719"/>
    </location>
</feature>
<dbReference type="SUPFAM" id="SSF53850">
    <property type="entry name" value="Periplasmic binding protein-like II"/>
    <property type="match status" value="1"/>
</dbReference>
<name>A0A9N8EBS6_9STRA</name>
<protein>
    <submittedName>
        <fullName evidence="13">Acid type B receptor subunit 2</fullName>
    </submittedName>
</protein>
<feature type="compositionally biased region" description="Polar residues" evidence="9">
    <location>
        <begin position="696"/>
        <end position="705"/>
    </location>
</feature>
<evidence type="ECO:0000256" key="10">
    <source>
        <dbReference type="SAM" id="Phobius"/>
    </source>
</evidence>
<feature type="transmembrane region" description="Helical" evidence="10">
    <location>
        <begin position="598"/>
        <end position="617"/>
    </location>
</feature>
<evidence type="ECO:0000256" key="6">
    <source>
        <dbReference type="ARBA" id="ARBA00023170"/>
    </source>
</evidence>
<evidence type="ECO:0000256" key="9">
    <source>
        <dbReference type="SAM" id="MobiDB-lite"/>
    </source>
</evidence>
<keyword evidence="8" id="KW-0807">Transducer</keyword>
<dbReference type="CDD" id="cd15047">
    <property type="entry name" value="7tmC_GABA-B-like"/>
    <property type="match status" value="1"/>
</dbReference>
<dbReference type="GO" id="GO:0004965">
    <property type="term" value="F:G protein-coupled GABA receptor activity"/>
    <property type="evidence" value="ECO:0007669"/>
    <property type="project" value="InterPro"/>
</dbReference>
<evidence type="ECO:0000256" key="8">
    <source>
        <dbReference type="ARBA" id="ARBA00023224"/>
    </source>
</evidence>
<keyword evidence="2 10" id="KW-0812">Transmembrane</keyword>
<dbReference type="InterPro" id="IPR017978">
    <property type="entry name" value="GPCR_3_C"/>
</dbReference>
<keyword evidence="7" id="KW-0325">Glycoprotein</keyword>
<feature type="transmembrane region" description="Helical" evidence="10">
    <location>
        <begin position="435"/>
        <end position="456"/>
    </location>
</feature>
<feature type="region of interest" description="Disordered" evidence="9">
    <location>
        <begin position="691"/>
        <end position="794"/>
    </location>
</feature>
<keyword evidence="3 10" id="KW-1133">Transmembrane helix</keyword>
<evidence type="ECO:0000256" key="5">
    <source>
        <dbReference type="ARBA" id="ARBA00023136"/>
    </source>
</evidence>
<dbReference type="PROSITE" id="PS50259">
    <property type="entry name" value="G_PROTEIN_RECEP_F3_4"/>
    <property type="match status" value="1"/>
</dbReference>
<feature type="compositionally biased region" description="Polar residues" evidence="9">
    <location>
        <begin position="753"/>
        <end position="764"/>
    </location>
</feature>
<evidence type="ECO:0000259" key="12">
    <source>
        <dbReference type="PROSITE" id="PS50259"/>
    </source>
</evidence>
<feature type="compositionally biased region" description="Polar residues" evidence="9">
    <location>
        <begin position="659"/>
        <end position="669"/>
    </location>
</feature>
<comment type="subcellular location">
    <subcellularLocation>
        <location evidence="1">Membrane</location>
        <topology evidence="1">Multi-pass membrane protein</topology>
    </subcellularLocation>
</comment>
<dbReference type="Pfam" id="PF00003">
    <property type="entry name" value="7tm_3"/>
    <property type="match status" value="1"/>
</dbReference>
<proteinExistence type="predicted"/>
<comment type="caution">
    <text evidence="13">The sequence shown here is derived from an EMBL/GenBank/DDBJ whole genome shotgun (WGS) entry which is preliminary data.</text>
</comment>
<evidence type="ECO:0000256" key="7">
    <source>
        <dbReference type="ARBA" id="ARBA00023180"/>
    </source>
</evidence>
<feature type="region of interest" description="Disordered" evidence="9">
    <location>
        <begin position="644"/>
        <end position="675"/>
    </location>
</feature>
<evidence type="ECO:0000256" key="4">
    <source>
        <dbReference type="ARBA" id="ARBA00023040"/>
    </source>
</evidence>
<dbReference type="Gene3D" id="3.40.190.10">
    <property type="entry name" value="Periplasmic binding protein-like II"/>
    <property type="match status" value="2"/>
</dbReference>
<dbReference type="InterPro" id="IPR002455">
    <property type="entry name" value="GPCR3_GABA-B"/>
</dbReference>
<dbReference type="EMBL" id="CAICTM010000773">
    <property type="protein sequence ID" value="CAB9516314.1"/>
    <property type="molecule type" value="Genomic_DNA"/>
</dbReference>
<keyword evidence="14" id="KW-1185">Reference proteome</keyword>
<evidence type="ECO:0000313" key="14">
    <source>
        <dbReference type="Proteomes" id="UP001153069"/>
    </source>
</evidence>
<keyword evidence="6 13" id="KW-0675">Receptor</keyword>
<feature type="transmembrane region" description="Helical" evidence="10">
    <location>
        <begin position="359"/>
        <end position="383"/>
    </location>
</feature>
<dbReference type="OrthoDB" id="2150267at2759"/>